<evidence type="ECO:0000313" key="2">
    <source>
        <dbReference type="Proteomes" id="UP000789525"/>
    </source>
</evidence>
<protein>
    <submittedName>
        <fullName evidence="1">14099_t:CDS:1</fullName>
    </submittedName>
</protein>
<sequence>MASVRVRRRSRAAPLAYVPVEPNRVVVVPTDNIPQPEQPNSPENEEFLRKEAEKISSPVASSPSTTVPGSSSPLRTTFSRPTPFGTATRPTTSRMRSSTVVEPRSPPFITDFPTRGAASVFQRSSDSLGDDGQGGLREANRDSFMMSPRDRRGSRSSWFVDHVRGTVSKAAAGAAAALKPEGDHPDLARSISPDQLSAASSVPNVDVVIPPDVRDGISAILAKRQGTRKDPALTDDEMHHNDIVEHLDVIAWYSRKPVVSLPAPTRLRERDAESMESENELDAHVEEASLQASHSFFELIIVAYYMVTAIYGFLVVFWGAAIVFFLGKLINLHDPYLQGFWVEISSQVVNGLFTVQGVGFLPWRIMDSWNTFWIYHYACKDRTLRRRANLPPVGDFNDIPDPYIESEHVQMLTDKQLQWLRRHTHRAFSLKYVYFTRHFVQLLILIRVAIAICISVDMNSVFQVSGPSNHISNFQHSIDSTLWMHVGIESFPETAMDSGNLDSPQFPLRYRIRYSHLERRRAVQKDGRSQRTTTTSPPTREKAEEPTLLKAPPSGDPEKDMNGRGSSESARKRSPLLKTLAIDETMTIPEDVEPTTTSSNKETRPFKEEKDDSKFVLVTPKSPSVKDFGDGKAE</sequence>
<keyword evidence="2" id="KW-1185">Reference proteome</keyword>
<dbReference type="EMBL" id="CAJVPT010016347">
    <property type="protein sequence ID" value="CAG8618465.1"/>
    <property type="molecule type" value="Genomic_DNA"/>
</dbReference>
<proteinExistence type="predicted"/>
<evidence type="ECO:0000313" key="1">
    <source>
        <dbReference type="EMBL" id="CAG8618465.1"/>
    </source>
</evidence>
<dbReference type="Proteomes" id="UP000789525">
    <property type="component" value="Unassembled WGS sequence"/>
</dbReference>
<name>A0ACA9MZM2_9GLOM</name>
<comment type="caution">
    <text evidence="1">The sequence shown here is derived from an EMBL/GenBank/DDBJ whole genome shotgun (WGS) entry which is preliminary data.</text>
</comment>
<accession>A0ACA9MZM2</accession>
<gene>
    <name evidence="1" type="ORF">ACOLOM_LOCUS7248</name>
</gene>
<organism evidence="1 2">
    <name type="scientific">Acaulospora colombiana</name>
    <dbReference type="NCBI Taxonomy" id="27376"/>
    <lineage>
        <taxon>Eukaryota</taxon>
        <taxon>Fungi</taxon>
        <taxon>Fungi incertae sedis</taxon>
        <taxon>Mucoromycota</taxon>
        <taxon>Glomeromycotina</taxon>
        <taxon>Glomeromycetes</taxon>
        <taxon>Diversisporales</taxon>
        <taxon>Acaulosporaceae</taxon>
        <taxon>Acaulospora</taxon>
    </lineage>
</organism>
<reference evidence="1" key="1">
    <citation type="submission" date="2021-06" db="EMBL/GenBank/DDBJ databases">
        <authorList>
            <person name="Kallberg Y."/>
            <person name="Tangrot J."/>
            <person name="Rosling A."/>
        </authorList>
    </citation>
    <scope>NUCLEOTIDE SEQUENCE</scope>
    <source>
        <strain evidence="1">CL356</strain>
    </source>
</reference>